<dbReference type="SUPFAM" id="SSF52540">
    <property type="entry name" value="P-loop containing nucleoside triphosphate hydrolases"/>
    <property type="match status" value="1"/>
</dbReference>
<dbReference type="Proteomes" id="UP000515297">
    <property type="component" value="Chromosome"/>
</dbReference>
<feature type="coiled-coil region" evidence="1">
    <location>
        <begin position="615"/>
        <end position="649"/>
    </location>
</feature>
<protein>
    <submittedName>
        <fullName evidence="4">AAA family ATPase</fullName>
    </submittedName>
</protein>
<dbReference type="Gene3D" id="3.40.50.300">
    <property type="entry name" value="P-loop containing nucleotide triphosphate hydrolases"/>
    <property type="match status" value="2"/>
</dbReference>
<evidence type="ECO:0000256" key="1">
    <source>
        <dbReference type="SAM" id="Coils"/>
    </source>
</evidence>
<gene>
    <name evidence="4" type="ORF">H4O24_14470</name>
</gene>
<feature type="coiled-coil region" evidence="1">
    <location>
        <begin position="523"/>
        <end position="550"/>
    </location>
</feature>
<evidence type="ECO:0000259" key="3">
    <source>
        <dbReference type="Pfam" id="PF13476"/>
    </source>
</evidence>
<keyword evidence="1" id="KW-0175">Coiled coil</keyword>
<reference evidence="4 5" key="1">
    <citation type="submission" date="2020-08" db="EMBL/GenBank/DDBJ databases">
        <authorList>
            <person name="Liu G."/>
            <person name="Sun C."/>
        </authorList>
    </citation>
    <scope>NUCLEOTIDE SEQUENCE [LARGE SCALE GENOMIC DNA]</scope>
    <source>
        <strain evidence="4 5">OT19</strain>
    </source>
</reference>
<organism evidence="4 5">
    <name type="scientific">Croceicoccus marinus</name>
    <dbReference type="NCBI Taxonomy" id="450378"/>
    <lineage>
        <taxon>Bacteria</taxon>
        <taxon>Pseudomonadati</taxon>
        <taxon>Pseudomonadota</taxon>
        <taxon>Alphaproteobacteria</taxon>
        <taxon>Sphingomonadales</taxon>
        <taxon>Erythrobacteraceae</taxon>
        <taxon>Croceicoccus</taxon>
    </lineage>
</organism>
<dbReference type="AlphaFoldDB" id="A0A7G6VTL3"/>
<dbReference type="Pfam" id="PF13476">
    <property type="entry name" value="AAA_23"/>
    <property type="match status" value="1"/>
</dbReference>
<sequence>MNELFLNSVVIKDFRTFGNFEAEIVPAPGLTLLVGTNGLGKSNFFDALEWGLTGQVRRFKRYMGSVDEGRYLTRRTLKAGSHSVALTFSDNSLLQRSRSVKPASAKVVELLKRPEWKAPIEDIGTYLAFTHFLGQASEQRFTSRDRNEQWASLRGPSGIDRLDEVRKGLRGRATEMAFNRRIRQEKEAIAEIQRLIEEWEAWTSRLRLLRDAAEATGAISPGDFDRRLASLIKNVRERAPEYRDQPDAGLPDRLTGVSAALDSLQQQNTERTSLLQSLADLPQRYAVHLAGIGSEDPAHATAVSAVGSAKDELNARVHAAAKAREALEQATRNVAALQAEITRLDTARSDLEAANTAAAQIEQASKELAQTTERVSQLQGDLGSARVEMAGIDERAVTLANLTASLAEAQRISELASRLSALRSKAAASVALRSEAEERARTAQDLVAALIPERAAFSASLEAARASLEAVRVQASEMASALAAVAAHIHESDTDCPVCRTSFQGGQLKRLAEEAADTQNPALAMATARVAELEGAISQETQRIVEAEALVRAGEEAARTAVADQRELQDVELQIRATLSPEVTDLEAAVAASLRSASEAVAAARSADAQDQTRKAELATRIETLQQDLARANETAETLREQLTALASSRRSALERLTSLGYSNADAERISADLAAARTRYSEAVARKSDDEQLQRQAAEAEENAKARKEQADEALRRLVAEREATRAAADALRERWHQAGLDGAPDAAALEAALTQLQEVSRDIQRLGTERTALGTAYEALVRSRDLQELTAQMQKVGGAEAADAPERHAQSLHDRLEVARQKLHTSEEAHMAVSGLADRLQEEARNFSTQFLTPLNGLIDDFNEALLSTPGESVHLSAAHHKDRTQFDMGLRYRDEIDDILFDTNLPPSVVLSEGQLAANGFSILCSASTAYPWSRWRALLMDDPLQHNDIIHAAAFVDLMRNLVELQKYQLIMSSHDRGEAEFIRRKFDAAGLPCSVVTLTAPSRSWVRYLAPEYNSAAEEILAQRLAQSA</sequence>
<name>A0A7G6VTL3_9SPHN</name>
<feature type="region of interest" description="Disordered" evidence="2">
    <location>
        <begin position="687"/>
        <end position="710"/>
    </location>
</feature>
<dbReference type="RefSeq" id="WP_185884299.1">
    <property type="nucleotide sequence ID" value="NZ_CP060052.1"/>
</dbReference>
<accession>A0A7G6VTL3</accession>
<dbReference type="GO" id="GO:0016887">
    <property type="term" value="F:ATP hydrolysis activity"/>
    <property type="evidence" value="ECO:0007669"/>
    <property type="project" value="InterPro"/>
</dbReference>
<evidence type="ECO:0000256" key="2">
    <source>
        <dbReference type="SAM" id="MobiDB-lite"/>
    </source>
</evidence>
<dbReference type="GO" id="GO:0006302">
    <property type="term" value="P:double-strand break repair"/>
    <property type="evidence" value="ECO:0007669"/>
    <property type="project" value="InterPro"/>
</dbReference>
<feature type="coiled-coil region" evidence="1">
    <location>
        <begin position="310"/>
        <end position="381"/>
    </location>
</feature>
<dbReference type="InterPro" id="IPR038729">
    <property type="entry name" value="Rad50/SbcC_AAA"/>
</dbReference>
<feature type="domain" description="Rad50/SbcC-type AAA" evidence="3">
    <location>
        <begin position="9"/>
        <end position="200"/>
    </location>
</feature>
<evidence type="ECO:0000313" key="5">
    <source>
        <dbReference type="Proteomes" id="UP000515297"/>
    </source>
</evidence>
<dbReference type="PANTHER" id="PTHR32114:SF2">
    <property type="entry name" value="ABC TRANSPORTER ABCH.3"/>
    <property type="match status" value="1"/>
</dbReference>
<dbReference type="InterPro" id="IPR027417">
    <property type="entry name" value="P-loop_NTPase"/>
</dbReference>
<proteinExistence type="predicted"/>
<dbReference type="PANTHER" id="PTHR32114">
    <property type="entry name" value="ABC TRANSPORTER ABCH.3"/>
    <property type="match status" value="1"/>
</dbReference>
<evidence type="ECO:0000313" key="4">
    <source>
        <dbReference type="EMBL" id="QNE05078.1"/>
    </source>
</evidence>
<dbReference type="EMBL" id="CP060052">
    <property type="protein sequence ID" value="QNE05078.1"/>
    <property type="molecule type" value="Genomic_DNA"/>
</dbReference>